<accession>A0A0K1ELW5</accession>
<feature type="binding site" evidence="8">
    <location>
        <position position="53"/>
    </location>
    <ligand>
        <name>Zn(2+)</name>
        <dbReference type="ChEBI" id="CHEBI:29105"/>
        <note>catalytic</note>
    </ligand>
</feature>
<dbReference type="InterPro" id="IPR002125">
    <property type="entry name" value="CMP_dCMP_dom"/>
</dbReference>
<dbReference type="GO" id="GO:0008270">
    <property type="term" value="F:zinc ion binding"/>
    <property type="evidence" value="ECO:0007669"/>
    <property type="project" value="UniProtKB-UniRule"/>
</dbReference>
<keyword evidence="6 8" id="KW-0862">Zinc</keyword>
<gene>
    <name evidence="10" type="primary">add</name>
    <name evidence="8" type="synonym">tadA</name>
    <name evidence="10" type="ORF">CMC5_060680</name>
</gene>
<feature type="binding site" evidence="8">
    <location>
        <position position="86"/>
    </location>
    <ligand>
        <name>Zn(2+)</name>
        <dbReference type="ChEBI" id="CHEBI:29105"/>
        <note>catalytic</note>
    </ligand>
</feature>
<comment type="function">
    <text evidence="8">Catalyzes the deamination of adenosine to inosine at the wobble position 34 of tRNA(Arg2).</text>
</comment>
<dbReference type="EC" id="3.5.4.33" evidence="8"/>
<keyword evidence="11" id="KW-1185">Reference proteome</keyword>
<evidence type="ECO:0000256" key="7">
    <source>
        <dbReference type="ARBA" id="ARBA00048045"/>
    </source>
</evidence>
<evidence type="ECO:0000256" key="4">
    <source>
        <dbReference type="ARBA" id="ARBA00022723"/>
    </source>
</evidence>
<keyword evidence="4 8" id="KW-0479">Metal-binding</keyword>
<comment type="subunit">
    <text evidence="2 8">Homodimer.</text>
</comment>
<dbReference type="InterPro" id="IPR016193">
    <property type="entry name" value="Cytidine_deaminase-like"/>
</dbReference>
<dbReference type="KEGG" id="ccro:CMC5_060680"/>
<dbReference type="STRING" id="52.CMC5_060680"/>
<evidence type="ECO:0000313" key="11">
    <source>
        <dbReference type="Proteomes" id="UP000067626"/>
    </source>
</evidence>
<dbReference type="FunFam" id="3.40.140.10:FF:000005">
    <property type="entry name" value="tRNA-specific adenosine deaminase"/>
    <property type="match status" value="1"/>
</dbReference>
<evidence type="ECO:0000259" key="9">
    <source>
        <dbReference type="PROSITE" id="PS51747"/>
    </source>
</evidence>
<name>A0A0K1ELW5_CHOCO</name>
<dbReference type="PANTHER" id="PTHR11079:SF202">
    <property type="entry name" value="TRNA-SPECIFIC ADENOSINE DEAMINASE"/>
    <property type="match status" value="1"/>
</dbReference>
<reference evidence="10 11" key="1">
    <citation type="submission" date="2015-07" db="EMBL/GenBank/DDBJ databases">
        <title>Genome analysis of myxobacterium Chondromyces crocatus Cm c5 reveals a high potential for natural compound synthesis and the genetic basis for the loss of fruiting body formation.</title>
        <authorList>
            <person name="Zaburannyi N."/>
            <person name="Bunk B."/>
            <person name="Maier J."/>
            <person name="Overmann J."/>
            <person name="Mueller R."/>
        </authorList>
    </citation>
    <scope>NUCLEOTIDE SEQUENCE [LARGE SCALE GENOMIC DNA]</scope>
    <source>
        <strain evidence="10 11">Cm c5</strain>
    </source>
</reference>
<dbReference type="Proteomes" id="UP000067626">
    <property type="component" value="Chromosome"/>
</dbReference>
<dbReference type="InterPro" id="IPR016192">
    <property type="entry name" value="APOBEC/CMP_deaminase_Zn-bd"/>
</dbReference>
<dbReference type="CDD" id="cd01285">
    <property type="entry name" value="nucleoside_deaminase"/>
    <property type="match status" value="1"/>
</dbReference>
<comment type="catalytic activity">
    <reaction evidence="7 8">
        <text>adenosine(34) in tRNA + H2O + H(+) = inosine(34) in tRNA + NH4(+)</text>
        <dbReference type="Rhea" id="RHEA:43168"/>
        <dbReference type="Rhea" id="RHEA-COMP:10373"/>
        <dbReference type="Rhea" id="RHEA-COMP:10374"/>
        <dbReference type="ChEBI" id="CHEBI:15377"/>
        <dbReference type="ChEBI" id="CHEBI:15378"/>
        <dbReference type="ChEBI" id="CHEBI:28938"/>
        <dbReference type="ChEBI" id="CHEBI:74411"/>
        <dbReference type="ChEBI" id="CHEBI:82852"/>
        <dbReference type="EC" id="3.5.4.33"/>
    </reaction>
</comment>
<evidence type="ECO:0000256" key="3">
    <source>
        <dbReference type="ARBA" id="ARBA00022694"/>
    </source>
</evidence>
<dbReference type="EMBL" id="CP012159">
    <property type="protein sequence ID" value="AKT41854.1"/>
    <property type="molecule type" value="Genomic_DNA"/>
</dbReference>
<dbReference type="PROSITE" id="PS00903">
    <property type="entry name" value="CYT_DCMP_DEAMINASES_1"/>
    <property type="match status" value="1"/>
</dbReference>
<proteinExistence type="inferred from homology"/>
<evidence type="ECO:0000313" key="10">
    <source>
        <dbReference type="EMBL" id="AKT41854.1"/>
    </source>
</evidence>
<dbReference type="Gene3D" id="3.40.140.10">
    <property type="entry name" value="Cytidine Deaminase, domain 2"/>
    <property type="match status" value="1"/>
</dbReference>
<dbReference type="PANTHER" id="PTHR11079">
    <property type="entry name" value="CYTOSINE DEAMINASE FAMILY MEMBER"/>
    <property type="match status" value="1"/>
</dbReference>
<keyword evidence="3 8" id="KW-0819">tRNA processing</keyword>
<dbReference type="HAMAP" id="MF_00972">
    <property type="entry name" value="tRNA_aden_deaminase"/>
    <property type="match status" value="1"/>
</dbReference>
<dbReference type="PATRIC" id="fig|52.7.peg.6677"/>
<comment type="cofactor">
    <cofactor evidence="8">
        <name>Zn(2+)</name>
        <dbReference type="ChEBI" id="CHEBI:29105"/>
    </cofactor>
    <text evidence="8">Binds 1 zinc ion per subunit.</text>
</comment>
<dbReference type="AlphaFoldDB" id="A0A0K1ELW5"/>
<dbReference type="PROSITE" id="PS51747">
    <property type="entry name" value="CYT_DCMP_DEAMINASES_2"/>
    <property type="match status" value="1"/>
</dbReference>
<evidence type="ECO:0000256" key="5">
    <source>
        <dbReference type="ARBA" id="ARBA00022801"/>
    </source>
</evidence>
<dbReference type="GO" id="GO:0002100">
    <property type="term" value="P:tRNA wobble adenosine to inosine editing"/>
    <property type="evidence" value="ECO:0007669"/>
    <property type="project" value="UniProtKB-UniRule"/>
</dbReference>
<dbReference type="GO" id="GO:0052717">
    <property type="term" value="F:tRNA-specific adenosine-34 deaminase activity"/>
    <property type="evidence" value="ECO:0007669"/>
    <property type="project" value="UniProtKB-UniRule"/>
</dbReference>
<evidence type="ECO:0000256" key="2">
    <source>
        <dbReference type="ARBA" id="ARBA00011738"/>
    </source>
</evidence>
<dbReference type="InterPro" id="IPR028883">
    <property type="entry name" value="tRNA_aden_deaminase"/>
</dbReference>
<dbReference type="NCBIfam" id="NF008113">
    <property type="entry name" value="PRK10860.1"/>
    <property type="match status" value="1"/>
</dbReference>
<evidence type="ECO:0000256" key="8">
    <source>
        <dbReference type="HAMAP-Rule" id="MF_00972"/>
    </source>
</evidence>
<dbReference type="SUPFAM" id="SSF53927">
    <property type="entry name" value="Cytidine deaminase-like"/>
    <property type="match status" value="1"/>
</dbReference>
<evidence type="ECO:0000256" key="6">
    <source>
        <dbReference type="ARBA" id="ARBA00022833"/>
    </source>
</evidence>
<feature type="domain" description="CMP/dCMP-type deaminase" evidence="9">
    <location>
        <begin position="1"/>
        <end position="111"/>
    </location>
</feature>
<feature type="binding site" evidence="8">
    <location>
        <position position="83"/>
    </location>
    <ligand>
        <name>Zn(2+)</name>
        <dbReference type="ChEBI" id="CHEBI:29105"/>
        <note>catalytic</note>
    </ligand>
</feature>
<dbReference type="Pfam" id="PF14437">
    <property type="entry name" value="MafB19-deam"/>
    <property type="match status" value="1"/>
</dbReference>
<sequence length="164" mass="17534">MVDQSWMLVAINEAKSAAQSGDVPVGAVLVDASGKQLGTGRNRREVDQDPTAHAELEALRAATRALGHWRLAGATLYVTLEPCPMCAGALVNARIARLVYGCTDPKAGAVDTLFAIGRDLRLNHRFTTTGGVLADECQALLRDFFAQLRHRNRSAGSPHDVQGS</sequence>
<organism evidence="10 11">
    <name type="scientific">Chondromyces crocatus</name>
    <dbReference type="NCBI Taxonomy" id="52"/>
    <lineage>
        <taxon>Bacteria</taxon>
        <taxon>Pseudomonadati</taxon>
        <taxon>Myxococcota</taxon>
        <taxon>Polyangia</taxon>
        <taxon>Polyangiales</taxon>
        <taxon>Polyangiaceae</taxon>
        <taxon>Chondromyces</taxon>
    </lineage>
</organism>
<keyword evidence="5 8" id="KW-0378">Hydrolase</keyword>
<dbReference type="InterPro" id="IPR058535">
    <property type="entry name" value="MafB19-deam"/>
</dbReference>
<evidence type="ECO:0000256" key="1">
    <source>
        <dbReference type="ARBA" id="ARBA00010669"/>
    </source>
</evidence>
<protein>
    <recommendedName>
        <fullName evidence="8">tRNA-specific adenosine deaminase</fullName>
        <ecNumber evidence="8">3.5.4.33</ecNumber>
    </recommendedName>
</protein>
<feature type="active site" description="Proton donor" evidence="8">
    <location>
        <position position="55"/>
    </location>
</feature>
<comment type="similarity">
    <text evidence="1">Belongs to the cytidine and deoxycytidylate deaminase family. ADAT2 subfamily.</text>
</comment>